<keyword evidence="2" id="KW-1185">Reference proteome</keyword>
<name>A0A319BV15_9EURO</name>
<gene>
    <name evidence="1" type="ORF">BO82DRAFT_33171</name>
</gene>
<protein>
    <submittedName>
        <fullName evidence="1">Uncharacterized protein</fullName>
    </submittedName>
</protein>
<proteinExistence type="predicted"/>
<evidence type="ECO:0000313" key="1">
    <source>
        <dbReference type="EMBL" id="PYH75369.1"/>
    </source>
</evidence>
<reference evidence="1 2" key="1">
    <citation type="submission" date="2016-12" db="EMBL/GenBank/DDBJ databases">
        <title>The genomes of Aspergillus section Nigri reveals drivers in fungal speciation.</title>
        <authorList>
            <consortium name="DOE Joint Genome Institute"/>
            <person name="Vesth T.C."/>
            <person name="Nybo J."/>
            <person name="Theobald S."/>
            <person name="Brandl J."/>
            <person name="Frisvad J.C."/>
            <person name="Nielsen K.F."/>
            <person name="Lyhne E.K."/>
            <person name="Kogle M.E."/>
            <person name="Kuo A."/>
            <person name="Riley R."/>
            <person name="Clum A."/>
            <person name="Nolan M."/>
            <person name="Lipzen A."/>
            <person name="Salamov A."/>
            <person name="Henrissat B."/>
            <person name="Wiebenga A."/>
            <person name="De Vries R.P."/>
            <person name="Grigoriev I.V."/>
            <person name="Mortensen U.H."/>
            <person name="Andersen M.R."/>
            <person name="Baker S.E."/>
        </authorList>
    </citation>
    <scope>NUCLEOTIDE SEQUENCE [LARGE SCALE GENOMIC DNA]</scope>
    <source>
        <strain evidence="1 2">CBS 121591</strain>
    </source>
</reference>
<dbReference type="OrthoDB" id="4510463at2759"/>
<dbReference type="RefSeq" id="XP_025485569.1">
    <property type="nucleotide sequence ID" value="XM_025633152.1"/>
</dbReference>
<sequence length="286" mass="33394">MSSLQDILRAASILSEIGDADKEILLPYRTKLEPAFHRLQALLQPNAHQQPTRSTPIAPESNDRREIHSIELLLRFLERDRKEYIKLTAEPPTSFLSKAVNWMAEDPRIVDFVSLAEPKGKLLDERFRGGLSMISLTDEYLEWEERIYGSTRADRIFDDLTSASDWRDSHYKEFIEDRSDQLRDKARAQRCIEYGIKYRVFHKLYCLRLAVQSEHDNTIDKGIGILGILLPSVSHFRRVKYDDLPYLANAILSSKWRDDTQKQEKWTAQCLAMFDSKLLKTDLKQY</sequence>
<evidence type="ECO:0000313" key="2">
    <source>
        <dbReference type="Proteomes" id="UP000248340"/>
    </source>
</evidence>
<organism evidence="1 2">
    <name type="scientific">Aspergillus uvarum CBS 121591</name>
    <dbReference type="NCBI Taxonomy" id="1448315"/>
    <lineage>
        <taxon>Eukaryota</taxon>
        <taxon>Fungi</taxon>
        <taxon>Dikarya</taxon>
        <taxon>Ascomycota</taxon>
        <taxon>Pezizomycotina</taxon>
        <taxon>Eurotiomycetes</taxon>
        <taxon>Eurotiomycetidae</taxon>
        <taxon>Eurotiales</taxon>
        <taxon>Aspergillaceae</taxon>
        <taxon>Aspergillus</taxon>
        <taxon>Aspergillus subgen. Circumdati</taxon>
    </lineage>
</organism>
<dbReference type="AlphaFoldDB" id="A0A319BV15"/>
<accession>A0A319BV15</accession>
<dbReference type="EMBL" id="KZ821809">
    <property type="protein sequence ID" value="PYH75369.1"/>
    <property type="molecule type" value="Genomic_DNA"/>
</dbReference>
<dbReference type="GeneID" id="37135893"/>
<dbReference type="STRING" id="1448315.A0A319BV15"/>
<dbReference type="VEuPathDB" id="FungiDB:BO82DRAFT_33171"/>
<dbReference type="Proteomes" id="UP000248340">
    <property type="component" value="Unassembled WGS sequence"/>
</dbReference>